<organism evidence="4 5">
    <name type="scientific">Hondaea fermentalgiana</name>
    <dbReference type="NCBI Taxonomy" id="2315210"/>
    <lineage>
        <taxon>Eukaryota</taxon>
        <taxon>Sar</taxon>
        <taxon>Stramenopiles</taxon>
        <taxon>Bigyra</taxon>
        <taxon>Labyrinthulomycetes</taxon>
        <taxon>Thraustochytrida</taxon>
        <taxon>Thraustochytriidae</taxon>
        <taxon>Hondaea</taxon>
    </lineage>
</organism>
<dbReference type="PANTHER" id="PTHR13844">
    <property type="entry name" value="SWI/SNF-RELATED MATRIX-ASSOCIATED ACTIN-DEPENDENT REGULATOR OF CHROMATIN SUBFAMILY D"/>
    <property type="match status" value="1"/>
</dbReference>
<feature type="region of interest" description="Disordered" evidence="1">
    <location>
        <begin position="192"/>
        <end position="213"/>
    </location>
</feature>
<feature type="compositionally biased region" description="Low complexity" evidence="1">
    <location>
        <begin position="299"/>
        <end position="316"/>
    </location>
</feature>
<comment type="caution">
    <text evidence="4">The sequence shown here is derived from an EMBL/GenBank/DDBJ whole genome shotgun (WGS) entry which is preliminary data.</text>
</comment>
<dbReference type="InterPro" id="IPR036390">
    <property type="entry name" value="WH_DNA-bd_sf"/>
</dbReference>
<dbReference type="InParanoid" id="A0A2R5GKI4"/>
<feature type="compositionally biased region" description="Low complexity" evidence="1">
    <location>
        <begin position="114"/>
        <end position="125"/>
    </location>
</feature>
<dbReference type="Gene3D" id="1.10.245.10">
    <property type="entry name" value="SWIB/MDM2 domain"/>
    <property type="match status" value="1"/>
</dbReference>
<dbReference type="InterPro" id="IPR005818">
    <property type="entry name" value="Histone_H1/H5_H15"/>
</dbReference>
<reference evidence="4 5" key="1">
    <citation type="submission" date="2017-12" db="EMBL/GenBank/DDBJ databases">
        <title>Sequencing, de novo assembly and annotation of complete genome of a new Thraustochytrid species, strain FCC1311.</title>
        <authorList>
            <person name="Sedici K."/>
            <person name="Godart F."/>
            <person name="Aiese Cigliano R."/>
            <person name="Sanseverino W."/>
            <person name="Barakat M."/>
            <person name="Ortet P."/>
            <person name="Marechal E."/>
            <person name="Cagnac O."/>
            <person name="Amato A."/>
        </authorList>
    </citation>
    <scope>NUCLEOTIDE SEQUENCE [LARGE SCALE GENOMIC DNA]</scope>
</reference>
<dbReference type="PROSITE" id="PS51504">
    <property type="entry name" value="H15"/>
    <property type="match status" value="1"/>
</dbReference>
<dbReference type="CDD" id="cd00073">
    <property type="entry name" value="H15"/>
    <property type="match status" value="1"/>
</dbReference>
<dbReference type="GO" id="GO:0006334">
    <property type="term" value="P:nucleosome assembly"/>
    <property type="evidence" value="ECO:0007669"/>
    <property type="project" value="InterPro"/>
</dbReference>
<feature type="domain" description="DM2" evidence="3">
    <location>
        <begin position="213"/>
        <end position="291"/>
    </location>
</feature>
<dbReference type="CDD" id="cd10567">
    <property type="entry name" value="SWIB-MDM2_like"/>
    <property type="match status" value="1"/>
</dbReference>
<dbReference type="SUPFAM" id="SSF46785">
    <property type="entry name" value="Winged helix' DNA-binding domain"/>
    <property type="match status" value="1"/>
</dbReference>
<dbReference type="OrthoDB" id="10251073at2759"/>
<evidence type="ECO:0000313" key="4">
    <source>
        <dbReference type="EMBL" id="GBG28384.1"/>
    </source>
</evidence>
<dbReference type="SUPFAM" id="SSF47592">
    <property type="entry name" value="SWIB/MDM2 domain"/>
    <property type="match status" value="1"/>
</dbReference>
<dbReference type="InterPro" id="IPR003121">
    <property type="entry name" value="SWIB_MDM2_domain"/>
</dbReference>
<keyword evidence="5" id="KW-1185">Reference proteome</keyword>
<dbReference type="GO" id="GO:0003677">
    <property type="term" value="F:DNA binding"/>
    <property type="evidence" value="ECO:0007669"/>
    <property type="project" value="InterPro"/>
</dbReference>
<feature type="region of interest" description="Disordered" evidence="1">
    <location>
        <begin position="108"/>
        <end position="159"/>
    </location>
</feature>
<dbReference type="InterPro" id="IPR019835">
    <property type="entry name" value="SWIB_domain"/>
</dbReference>
<dbReference type="SMART" id="SM00151">
    <property type="entry name" value="SWIB"/>
    <property type="match status" value="1"/>
</dbReference>
<feature type="compositionally biased region" description="Basic residues" evidence="1">
    <location>
        <begin position="126"/>
        <end position="139"/>
    </location>
</feature>
<accession>A0A2R5GKI4</accession>
<dbReference type="Gene3D" id="1.10.10.10">
    <property type="entry name" value="Winged helix-like DNA-binding domain superfamily/Winged helix DNA-binding domain"/>
    <property type="match status" value="1"/>
</dbReference>
<feature type="region of interest" description="Disordered" evidence="1">
    <location>
        <begin position="298"/>
        <end position="340"/>
    </location>
</feature>
<sequence length="340" mass="38375">MQAPMDGFNMLQAGAMMQMGPAPTEMRPSMMEMVSQAIATMGSRKGSSLQAIKKFLTERYGIDFTNSPEEKNRVSKAVKLGVSRGVFIQEKNSYRLATAQMDPMVMRQPPPHMGYPGHPGAPQMHPHQHQQHPHAHHPQQHPGHPGQPPHFGGGLQQFAPMSYPGMQTQYMGPQFFPPQPQHMQAMPAMMEPVKKKKKKKKKDGVIKRRGAGGLSKPMLLSDDLAQVCGGHSMGRTDVVKNLWQYIKSNNLQDPSNKKMIMCDERLRRVFNNQERVDMFTMTKMISDHLTKPDNQDELQAQMAAAQQQPQGFYADQQYDDANEADDDDKAHQVQQEQWSC</sequence>
<dbReference type="PROSITE" id="PS51925">
    <property type="entry name" value="SWIB_MDM2"/>
    <property type="match status" value="1"/>
</dbReference>
<feature type="domain" description="H15" evidence="2">
    <location>
        <begin position="26"/>
        <end position="98"/>
    </location>
</feature>
<dbReference type="AlphaFoldDB" id="A0A2R5GKI4"/>
<dbReference type="GO" id="GO:0000786">
    <property type="term" value="C:nucleosome"/>
    <property type="evidence" value="ECO:0007669"/>
    <property type="project" value="InterPro"/>
</dbReference>
<protein>
    <submittedName>
        <fullName evidence="4">Histone H1</fullName>
    </submittedName>
</protein>
<proteinExistence type="predicted"/>
<dbReference type="InterPro" id="IPR036885">
    <property type="entry name" value="SWIB_MDM2_dom_sf"/>
</dbReference>
<evidence type="ECO:0000259" key="2">
    <source>
        <dbReference type="PROSITE" id="PS51504"/>
    </source>
</evidence>
<dbReference type="SMART" id="SM00526">
    <property type="entry name" value="H15"/>
    <property type="match status" value="1"/>
</dbReference>
<dbReference type="Pfam" id="PF00538">
    <property type="entry name" value="Linker_histone"/>
    <property type="match status" value="1"/>
</dbReference>
<feature type="compositionally biased region" description="Basic residues" evidence="1">
    <location>
        <begin position="194"/>
        <end position="210"/>
    </location>
</feature>
<dbReference type="Pfam" id="PF02201">
    <property type="entry name" value="SWIB"/>
    <property type="match status" value="1"/>
</dbReference>
<name>A0A2R5GKI4_9STRA</name>
<feature type="compositionally biased region" description="Acidic residues" evidence="1">
    <location>
        <begin position="317"/>
        <end position="327"/>
    </location>
</feature>
<evidence type="ECO:0000256" key="1">
    <source>
        <dbReference type="SAM" id="MobiDB-lite"/>
    </source>
</evidence>
<dbReference type="InterPro" id="IPR036388">
    <property type="entry name" value="WH-like_DNA-bd_sf"/>
</dbReference>
<gene>
    <name evidence="4" type="ORF">FCC1311_046072</name>
</gene>
<dbReference type="Proteomes" id="UP000241890">
    <property type="component" value="Unassembled WGS sequence"/>
</dbReference>
<evidence type="ECO:0000313" key="5">
    <source>
        <dbReference type="Proteomes" id="UP000241890"/>
    </source>
</evidence>
<evidence type="ECO:0000259" key="3">
    <source>
        <dbReference type="PROSITE" id="PS51925"/>
    </source>
</evidence>
<dbReference type="EMBL" id="BEYU01000040">
    <property type="protein sequence ID" value="GBG28384.1"/>
    <property type="molecule type" value="Genomic_DNA"/>
</dbReference>